<dbReference type="InterPro" id="IPR028098">
    <property type="entry name" value="Glyco_trans_4-like_N"/>
</dbReference>
<dbReference type="Proteomes" id="UP000255024">
    <property type="component" value="Unassembled WGS sequence"/>
</dbReference>
<name>A0A378RI65_MYROD</name>
<dbReference type="PANTHER" id="PTHR12526">
    <property type="entry name" value="GLYCOSYLTRANSFERASE"/>
    <property type="match status" value="1"/>
</dbReference>
<dbReference type="Gene3D" id="3.40.50.2000">
    <property type="entry name" value="Glycogen Phosphorylase B"/>
    <property type="match status" value="2"/>
</dbReference>
<dbReference type="EC" id="2.4.1.52" evidence="3"/>
<gene>
    <name evidence="3" type="primary">tagE_1</name>
    <name evidence="3" type="ORF">NCTC11179_00249</name>
</gene>
<feature type="domain" description="Glycosyltransferase subfamily 4-like N-terminal" evidence="2">
    <location>
        <begin position="18"/>
        <end position="174"/>
    </location>
</feature>
<dbReference type="RefSeq" id="WP_236594035.1">
    <property type="nucleotide sequence ID" value="NZ_CP068107.1"/>
</dbReference>
<keyword evidence="3" id="KW-0808">Transferase</keyword>
<dbReference type="SUPFAM" id="SSF53756">
    <property type="entry name" value="UDP-Glycosyltransferase/glycogen phosphorylase"/>
    <property type="match status" value="1"/>
</dbReference>
<evidence type="ECO:0000313" key="4">
    <source>
        <dbReference type="Proteomes" id="UP000255024"/>
    </source>
</evidence>
<reference evidence="3 4" key="1">
    <citation type="submission" date="2018-06" db="EMBL/GenBank/DDBJ databases">
        <authorList>
            <consortium name="Pathogen Informatics"/>
            <person name="Doyle S."/>
        </authorList>
    </citation>
    <scope>NUCLEOTIDE SEQUENCE [LARGE SCALE GENOMIC DNA]</scope>
    <source>
        <strain evidence="3 4">NCTC11179</strain>
    </source>
</reference>
<evidence type="ECO:0000259" key="1">
    <source>
        <dbReference type="Pfam" id="PF00534"/>
    </source>
</evidence>
<keyword evidence="3" id="KW-0328">Glycosyltransferase</keyword>
<protein>
    <submittedName>
        <fullName evidence="3">Probable poly(Glycerol-phosphate) alpha-glucosyltransferase</fullName>
        <ecNumber evidence="3">2.4.1.52</ecNumber>
    </submittedName>
</protein>
<keyword evidence="4" id="KW-1185">Reference proteome</keyword>
<dbReference type="Pfam" id="PF00534">
    <property type="entry name" value="Glycos_transf_1"/>
    <property type="match status" value="1"/>
</dbReference>
<sequence length="363" mass="41437">MSQRKIKIALLGDTLANGGAERIHSTLSLYLEQQGFEVHNIINLDAIAYPYGGVLYNLGLFQTPHFSLRNKFKRFKLFRQYIQTNAFDYLIDFRTRSKPLTEVLLQYWVFDHWYIPTVHSSHLPWYFTTRPFWGKRIYHKAKQIICVSQAIADQVKATYHYTQVQTLYNPIDLATIQQQAQGSSPFQGKRYIVACGRMDSTIKQFDRLIETYAQSVLPQQGIDLVIIGAGQYKQQLDEQIQALQLTTSVHLPGFLENPFPIFKDALFFVHSSRLEGFPTVLLEALACGIPVVSFDCPTGPSEIIQSNYNGLLLENQNFEALKEAIELLALDDTKRNALQANAVKSVLPFDIQAIGQQWLALLR</sequence>
<evidence type="ECO:0000313" key="3">
    <source>
        <dbReference type="EMBL" id="STZ26726.1"/>
    </source>
</evidence>
<feature type="domain" description="Glycosyl transferase family 1" evidence="1">
    <location>
        <begin position="183"/>
        <end position="343"/>
    </location>
</feature>
<dbReference type="InterPro" id="IPR001296">
    <property type="entry name" value="Glyco_trans_1"/>
</dbReference>
<dbReference type="PANTHER" id="PTHR12526:SF630">
    <property type="entry name" value="GLYCOSYLTRANSFERASE"/>
    <property type="match status" value="1"/>
</dbReference>
<evidence type="ECO:0000259" key="2">
    <source>
        <dbReference type="Pfam" id="PF13439"/>
    </source>
</evidence>
<accession>A0A378RI65</accession>
<dbReference type="EMBL" id="UGQL01000001">
    <property type="protein sequence ID" value="STZ26726.1"/>
    <property type="molecule type" value="Genomic_DNA"/>
</dbReference>
<proteinExistence type="predicted"/>
<dbReference type="AlphaFoldDB" id="A0A378RI65"/>
<dbReference type="GO" id="GO:0047265">
    <property type="term" value="F:poly(glycerol-phosphate) alpha-glucosyltransferase activity"/>
    <property type="evidence" value="ECO:0007669"/>
    <property type="project" value="UniProtKB-EC"/>
</dbReference>
<dbReference type="Pfam" id="PF13439">
    <property type="entry name" value="Glyco_transf_4"/>
    <property type="match status" value="1"/>
</dbReference>
<organism evidence="3 4">
    <name type="scientific">Myroides odoratus</name>
    <name type="common">Flavobacterium odoratum</name>
    <dbReference type="NCBI Taxonomy" id="256"/>
    <lineage>
        <taxon>Bacteria</taxon>
        <taxon>Pseudomonadati</taxon>
        <taxon>Bacteroidota</taxon>
        <taxon>Flavobacteriia</taxon>
        <taxon>Flavobacteriales</taxon>
        <taxon>Flavobacteriaceae</taxon>
        <taxon>Myroides</taxon>
    </lineage>
</organism>